<dbReference type="EMBL" id="JACJQY010000011">
    <property type="protein sequence ID" value="MBD2317075.1"/>
    <property type="molecule type" value="Genomic_DNA"/>
</dbReference>
<reference evidence="2 3" key="1">
    <citation type="journal article" date="2020" name="ISME J.">
        <title>Comparative genomics reveals insights into cyanobacterial evolution and habitat adaptation.</title>
        <authorList>
            <person name="Chen M.Y."/>
            <person name="Teng W.K."/>
            <person name="Zhao L."/>
            <person name="Hu C.X."/>
            <person name="Zhou Y.K."/>
            <person name="Han B.P."/>
            <person name="Song L.R."/>
            <person name="Shu W.S."/>
        </authorList>
    </citation>
    <scope>NUCLEOTIDE SEQUENCE [LARGE SCALE GENOMIC DNA]</scope>
    <source>
        <strain evidence="2 3">FACHB-1050</strain>
    </source>
</reference>
<dbReference type="RefSeq" id="WP_190577941.1">
    <property type="nucleotide sequence ID" value="NZ_CAWPQU010000003.1"/>
</dbReference>
<dbReference type="Proteomes" id="UP000618445">
    <property type="component" value="Unassembled WGS sequence"/>
</dbReference>
<organism evidence="2 3">
    <name type="scientific">Phormidium tenue FACHB-1050</name>
    <dbReference type="NCBI Taxonomy" id="2692857"/>
    <lineage>
        <taxon>Bacteria</taxon>
        <taxon>Bacillati</taxon>
        <taxon>Cyanobacteriota</taxon>
        <taxon>Cyanophyceae</taxon>
        <taxon>Oscillatoriophycideae</taxon>
        <taxon>Oscillatoriales</taxon>
        <taxon>Oscillatoriaceae</taxon>
        <taxon>Phormidium</taxon>
    </lineage>
</organism>
<keyword evidence="3" id="KW-1185">Reference proteome</keyword>
<sequence>MAKHFLFILAFFYLFTSSLEAQNIPKPLLNALKEYVKEDVIRTGAYGGRGRNFPEFRYVLTDLNSDGNSDAIVLLRDKSWCGMAGCPMLIYKGENGGFTFISESGITRAPIRVLPEKNYGWKTLVVNVKQKGDVLLRFDGTEYPSDSYNGIKATQSQINSTQVLLDRN</sequence>
<evidence type="ECO:0000256" key="1">
    <source>
        <dbReference type="SAM" id="SignalP"/>
    </source>
</evidence>
<evidence type="ECO:0000313" key="3">
    <source>
        <dbReference type="Proteomes" id="UP000618445"/>
    </source>
</evidence>
<evidence type="ECO:0000313" key="2">
    <source>
        <dbReference type="EMBL" id="MBD2317075.1"/>
    </source>
</evidence>
<name>A0ABR8CA76_9CYAN</name>
<keyword evidence="1" id="KW-0732">Signal</keyword>
<gene>
    <name evidence="2" type="ORF">H6G05_09480</name>
</gene>
<accession>A0ABR8CA76</accession>
<feature type="signal peptide" evidence="1">
    <location>
        <begin position="1"/>
        <end position="21"/>
    </location>
</feature>
<proteinExistence type="predicted"/>
<feature type="chain" id="PRO_5046383526" evidence="1">
    <location>
        <begin position="22"/>
        <end position="168"/>
    </location>
</feature>
<comment type="caution">
    <text evidence="2">The sequence shown here is derived from an EMBL/GenBank/DDBJ whole genome shotgun (WGS) entry which is preliminary data.</text>
</comment>
<protein>
    <submittedName>
        <fullName evidence="2">Uncharacterized protein</fullName>
    </submittedName>
</protein>